<dbReference type="Pfam" id="PF00012">
    <property type="entry name" value="HSP70"/>
    <property type="match status" value="1"/>
</dbReference>
<reference evidence="4 5" key="1">
    <citation type="submission" date="2022-05" db="EMBL/GenBank/DDBJ databases">
        <authorList>
            <consortium name="Genoscope - CEA"/>
            <person name="William W."/>
        </authorList>
    </citation>
    <scope>NUCLEOTIDE SEQUENCE [LARGE SCALE GENOMIC DNA]</scope>
</reference>
<dbReference type="SUPFAM" id="SSF53067">
    <property type="entry name" value="Actin-like ATPase domain"/>
    <property type="match status" value="2"/>
</dbReference>
<evidence type="ECO:0000313" key="4">
    <source>
        <dbReference type="EMBL" id="CAH3030759.1"/>
    </source>
</evidence>
<comment type="caution">
    <text evidence="4">The sequence shown here is derived from an EMBL/GenBank/DDBJ whole genome shotgun (WGS) entry which is preliminary data.</text>
</comment>
<keyword evidence="2" id="KW-0547">Nucleotide-binding</keyword>
<keyword evidence="3" id="KW-0067">ATP-binding</keyword>
<evidence type="ECO:0000313" key="5">
    <source>
        <dbReference type="Proteomes" id="UP001159427"/>
    </source>
</evidence>
<organism evidence="4 5">
    <name type="scientific">Porites evermanni</name>
    <dbReference type="NCBI Taxonomy" id="104178"/>
    <lineage>
        <taxon>Eukaryota</taxon>
        <taxon>Metazoa</taxon>
        <taxon>Cnidaria</taxon>
        <taxon>Anthozoa</taxon>
        <taxon>Hexacorallia</taxon>
        <taxon>Scleractinia</taxon>
        <taxon>Fungiina</taxon>
        <taxon>Poritidae</taxon>
        <taxon>Porites</taxon>
    </lineage>
</organism>
<protein>
    <recommendedName>
        <fullName evidence="6">Heat shock 70 kDa protein 12A</fullName>
    </recommendedName>
</protein>
<keyword evidence="5" id="KW-1185">Reference proteome</keyword>
<proteinExistence type="inferred from homology"/>
<dbReference type="PANTHER" id="PTHR14187">
    <property type="entry name" value="ALPHA KINASE/ELONGATION FACTOR 2 KINASE"/>
    <property type="match status" value="1"/>
</dbReference>
<gene>
    <name evidence="4" type="ORF">PEVE_00038487</name>
</gene>
<evidence type="ECO:0000256" key="1">
    <source>
        <dbReference type="ARBA" id="ARBA00007381"/>
    </source>
</evidence>
<name>A0ABN8MLX3_9CNID</name>
<evidence type="ECO:0008006" key="6">
    <source>
        <dbReference type="Google" id="ProtNLM"/>
    </source>
</evidence>
<dbReference type="InterPro" id="IPR043129">
    <property type="entry name" value="ATPase_NBD"/>
</dbReference>
<evidence type="ECO:0000256" key="3">
    <source>
        <dbReference type="ARBA" id="ARBA00022840"/>
    </source>
</evidence>
<dbReference type="Proteomes" id="UP001159427">
    <property type="component" value="Unassembled WGS sequence"/>
</dbReference>
<evidence type="ECO:0000256" key="2">
    <source>
        <dbReference type="ARBA" id="ARBA00022741"/>
    </source>
</evidence>
<dbReference type="Gene3D" id="3.30.420.40">
    <property type="match status" value="1"/>
</dbReference>
<dbReference type="PANTHER" id="PTHR14187:SF5">
    <property type="entry name" value="HEAT SHOCK 70 KDA PROTEIN 12A"/>
    <property type="match status" value="1"/>
</dbReference>
<comment type="similarity">
    <text evidence="1">Belongs to the heat shock protein 70 family.</text>
</comment>
<dbReference type="EMBL" id="CALNXI010000654">
    <property type="protein sequence ID" value="CAH3030759.1"/>
    <property type="molecule type" value="Genomic_DNA"/>
</dbReference>
<dbReference type="CDD" id="cd10229">
    <property type="entry name" value="ASKHA_NBD_HSP70_HSPA12"/>
    <property type="match status" value="1"/>
</dbReference>
<dbReference type="InterPro" id="IPR013126">
    <property type="entry name" value="Hsp_70_fam"/>
</dbReference>
<feature type="non-terminal residue" evidence="4">
    <location>
        <position position="1"/>
    </location>
</feature>
<sequence>REILLYFVLTDLPESILHFEKTFLATVAIDFGTTYSGFAFSFNKEEGEDAIFMNSDWENELGYRTSKTPTCLLLKPDLSFHSFGYKAVEKYANLSSLLEEKEYWFFQNFKMCLHKSESLDLDTEIEAANGKGLQAITVFAHSIKFLKDKAVHVIRQKTEDDSFKVEDVQWVLTVPAIWNPKAKQFMRKAAYEAGIGSPNNPEQLLIALEPEAAAVLCMERKLHDPASKEEIESVEKPLSFPLLQYMVVDIGGGTFDVTVHERQGNGALKEIYKVTGGPYGGMKVNWQFQILLDEVFGAPKLRDYRVQFPGDWLKLMNDFEVKKRGTRALDRKETRIRLPASFISSINDFRSSSLKRFKSGEVKILNDEYLCLSPSAMLKLFEPVLETMKEHLNGLLNLSELSKVNMMLLVGGFAESRILQEDIKTQFSRRCRVVIPNDAGIAVVQGAVIFGKRPTKITQRVVSKTYGVDCCRDFVKGVHPEESKFIANGKEMCSDVFNCFVKENEVVQLGQRIRAMYRPLYPNEKKIKYSFYASSNPNTLMVTEEGVSRIGSVVLLSPETWRGLDRELEVSMFFGGTEITAIARDVTSGNRAQTTLDFFHNNYPK</sequence>
<accession>A0ABN8MLX3</accession>